<dbReference type="NCBIfam" id="NF004159">
    <property type="entry name" value="PRK05627.1-2"/>
    <property type="match status" value="1"/>
</dbReference>
<accession>A0A809SCR4</accession>
<dbReference type="SMART" id="SM00904">
    <property type="entry name" value="Flavokinase"/>
    <property type="match status" value="1"/>
</dbReference>
<comment type="catalytic activity">
    <reaction evidence="13 15">
        <text>riboflavin + ATP = FMN + ADP + H(+)</text>
        <dbReference type="Rhea" id="RHEA:14357"/>
        <dbReference type="ChEBI" id="CHEBI:15378"/>
        <dbReference type="ChEBI" id="CHEBI:30616"/>
        <dbReference type="ChEBI" id="CHEBI:57986"/>
        <dbReference type="ChEBI" id="CHEBI:58210"/>
        <dbReference type="ChEBI" id="CHEBI:456216"/>
        <dbReference type="EC" id="2.7.1.26"/>
    </reaction>
</comment>
<dbReference type="FunFam" id="3.40.50.620:FF:000021">
    <property type="entry name" value="Riboflavin biosynthesis protein"/>
    <property type="match status" value="1"/>
</dbReference>
<feature type="domain" description="Riboflavin kinase" evidence="16">
    <location>
        <begin position="181"/>
        <end position="306"/>
    </location>
</feature>
<comment type="function">
    <text evidence="1">Catalyzes the phosphorylation of riboflavin to FMN followed by the adenylation of FMN to FAD.</text>
</comment>
<dbReference type="GO" id="GO:0009231">
    <property type="term" value="P:riboflavin biosynthetic process"/>
    <property type="evidence" value="ECO:0007669"/>
    <property type="project" value="InterPro"/>
</dbReference>
<dbReference type="SUPFAM" id="SSF82114">
    <property type="entry name" value="Riboflavin kinase-like"/>
    <property type="match status" value="1"/>
</dbReference>
<evidence type="ECO:0000256" key="15">
    <source>
        <dbReference type="PIRNR" id="PIRNR004491"/>
    </source>
</evidence>
<keyword evidence="12" id="KW-0511">Multifunctional enzyme</keyword>
<evidence type="ECO:0000256" key="6">
    <source>
        <dbReference type="ARBA" id="ARBA00022679"/>
    </source>
</evidence>
<dbReference type="Pfam" id="PF01687">
    <property type="entry name" value="Flavokinase"/>
    <property type="match status" value="1"/>
</dbReference>
<dbReference type="InterPro" id="IPR014729">
    <property type="entry name" value="Rossmann-like_a/b/a_fold"/>
</dbReference>
<evidence type="ECO:0000256" key="9">
    <source>
        <dbReference type="ARBA" id="ARBA00022777"/>
    </source>
</evidence>
<evidence type="ECO:0000256" key="1">
    <source>
        <dbReference type="ARBA" id="ARBA00002121"/>
    </source>
</evidence>
<dbReference type="InterPro" id="IPR015865">
    <property type="entry name" value="Riboflavin_kinase_bac/euk"/>
</dbReference>
<evidence type="ECO:0000256" key="8">
    <source>
        <dbReference type="ARBA" id="ARBA00022741"/>
    </source>
</evidence>
<reference evidence="18" key="1">
    <citation type="submission" date="2019-11" db="EMBL/GenBank/DDBJ databases">
        <title>Isolation and characterization of a novel species in the genus Sulfuriferula.</title>
        <authorList>
            <person name="Mochizuki J."/>
            <person name="Kojima H."/>
            <person name="Fukui M."/>
        </authorList>
    </citation>
    <scope>NUCLEOTIDE SEQUENCE [LARGE SCALE GENOMIC DNA]</scope>
    <source>
        <strain evidence="18">SGTM</strain>
    </source>
</reference>
<dbReference type="PIRSF" id="PIRSF004491">
    <property type="entry name" value="FAD_Synth"/>
    <property type="match status" value="1"/>
</dbReference>
<dbReference type="Proteomes" id="UP000463939">
    <property type="component" value="Chromosome"/>
</dbReference>
<dbReference type="InterPro" id="IPR002606">
    <property type="entry name" value="Riboflavin_kinase_bac"/>
</dbReference>
<keyword evidence="9 15" id="KW-0418">Kinase</keyword>
<gene>
    <name evidence="17" type="primary">ribF</name>
    <name evidence="17" type="ORF">SFSGTM_07750</name>
</gene>
<evidence type="ECO:0000256" key="14">
    <source>
        <dbReference type="ARBA" id="ARBA00049494"/>
    </source>
</evidence>
<dbReference type="Pfam" id="PF06574">
    <property type="entry name" value="FAD_syn"/>
    <property type="match status" value="1"/>
</dbReference>
<evidence type="ECO:0000256" key="13">
    <source>
        <dbReference type="ARBA" id="ARBA00047880"/>
    </source>
</evidence>
<dbReference type="GO" id="GO:0008531">
    <property type="term" value="F:riboflavin kinase activity"/>
    <property type="evidence" value="ECO:0007669"/>
    <property type="project" value="UniProtKB-UniRule"/>
</dbReference>
<dbReference type="NCBIfam" id="NF004163">
    <property type="entry name" value="PRK05627.1-6"/>
    <property type="match status" value="1"/>
</dbReference>
<keyword evidence="8 15" id="KW-0547">Nucleotide-binding</keyword>
<dbReference type="EC" id="2.7.7.2" evidence="15"/>
<keyword evidence="7 15" id="KW-0548">Nucleotidyltransferase</keyword>
<evidence type="ECO:0000256" key="5">
    <source>
        <dbReference type="ARBA" id="ARBA00022643"/>
    </source>
</evidence>
<dbReference type="InterPro" id="IPR015864">
    <property type="entry name" value="FAD_synthase"/>
</dbReference>
<dbReference type="Gene3D" id="2.40.30.30">
    <property type="entry name" value="Riboflavin kinase-like"/>
    <property type="match status" value="1"/>
</dbReference>
<dbReference type="GO" id="GO:0006747">
    <property type="term" value="P:FAD biosynthetic process"/>
    <property type="evidence" value="ECO:0007669"/>
    <property type="project" value="UniProtKB-UniRule"/>
</dbReference>
<dbReference type="GO" id="GO:0003919">
    <property type="term" value="F:FMN adenylyltransferase activity"/>
    <property type="evidence" value="ECO:0007669"/>
    <property type="project" value="UniProtKB-UniRule"/>
</dbReference>
<evidence type="ECO:0000256" key="2">
    <source>
        <dbReference type="ARBA" id="ARBA00004726"/>
    </source>
</evidence>
<dbReference type="InterPro" id="IPR023465">
    <property type="entry name" value="Riboflavin_kinase_dom_sf"/>
</dbReference>
<dbReference type="NCBIfam" id="NF004160">
    <property type="entry name" value="PRK05627.1-3"/>
    <property type="match status" value="1"/>
</dbReference>
<dbReference type="InterPro" id="IPR023468">
    <property type="entry name" value="Riboflavin_kinase"/>
</dbReference>
<dbReference type="AlphaFoldDB" id="A0A809SCR4"/>
<dbReference type="SUPFAM" id="SSF52374">
    <property type="entry name" value="Nucleotidylyl transferase"/>
    <property type="match status" value="1"/>
</dbReference>
<comment type="catalytic activity">
    <reaction evidence="14 15">
        <text>FMN + ATP + H(+) = FAD + diphosphate</text>
        <dbReference type="Rhea" id="RHEA:17237"/>
        <dbReference type="ChEBI" id="CHEBI:15378"/>
        <dbReference type="ChEBI" id="CHEBI:30616"/>
        <dbReference type="ChEBI" id="CHEBI:33019"/>
        <dbReference type="ChEBI" id="CHEBI:57692"/>
        <dbReference type="ChEBI" id="CHEBI:58210"/>
        <dbReference type="EC" id="2.7.7.2"/>
    </reaction>
</comment>
<keyword evidence="4 15" id="KW-0285">Flavoprotein</keyword>
<dbReference type="UniPathway" id="UPA00276">
    <property type="reaction ID" value="UER00406"/>
</dbReference>
<keyword evidence="5 15" id="KW-0288">FMN</keyword>
<evidence type="ECO:0000313" key="17">
    <source>
        <dbReference type="EMBL" id="BBP00067.1"/>
    </source>
</evidence>
<dbReference type="CDD" id="cd02064">
    <property type="entry name" value="FAD_synthetase_N"/>
    <property type="match status" value="1"/>
</dbReference>
<comment type="pathway">
    <text evidence="3 15">Cofactor biosynthesis; FMN biosynthesis; FMN from riboflavin (ATP route): step 1/1.</text>
</comment>
<dbReference type="UniPathway" id="UPA00277">
    <property type="reaction ID" value="UER00407"/>
</dbReference>
<sequence>MRITHGNHPLVSHASAVTIGNFDGVHLGHQAMLQHVVDTARIRQLTPCAITFEPHPRELFTPETAPARLSNLRDKLMNLAAAGMKHTHICHFNNTLAHMPAEQFVQQILVDGLQTRYLLIGDDFRFGAKRAGNFELLQQLAPQHGYELAAMHSVTHNTTRVSSTAVRAALANGELDIAKQLLGHPYRISGRVAHGDKLGRELGFPTANIRMRRNKLPLTGIFVVEIHGISDHALPAVASLGVRPTVKTGAQPLLEIHLLNFTGNLYGRIIHVDFLAKLRDEAKYPDLATLTQQIALDVAQTHDYFQNSHTHG</sequence>
<keyword evidence="6 15" id="KW-0808">Transferase</keyword>
<dbReference type="PANTHER" id="PTHR22749">
    <property type="entry name" value="RIBOFLAVIN KINASE/FMN ADENYLYLTRANSFERASE"/>
    <property type="match status" value="1"/>
</dbReference>
<evidence type="ECO:0000256" key="12">
    <source>
        <dbReference type="ARBA" id="ARBA00023268"/>
    </source>
</evidence>
<proteinExistence type="inferred from homology"/>
<dbReference type="GO" id="GO:0009398">
    <property type="term" value="P:FMN biosynthetic process"/>
    <property type="evidence" value="ECO:0007669"/>
    <property type="project" value="UniProtKB-UniRule"/>
</dbReference>
<evidence type="ECO:0000256" key="3">
    <source>
        <dbReference type="ARBA" id="ARBA00005201"/>
    </source>
</evidence>
<keyword evidence="11 15" id="KW-0067">ATP-binding</keyword>
<dbReference type="NCBIfam" id="TIGR00083">
    <property type="entry name" value="ribF"/>
    <property type="match status" value="1"/>
</dbReference>
<keyword evidence="18" id="KW-1185">Reference proteome</keyword>
<comment type="similarity">
    <text evidence="15">Belongs to the ribF family.</text>
</comment>
<organism evidence="17 18">
    <name type="scientific">Sulfuriferula nivalis</name>
    <dbReference type="NCBI Taxonomy" id="2675298"/>
    <lineage>
        <taxon>Bacteria</taxon>
        <taxon>Pseudomonadati</taxon>
        <taxon>Pseudomonadota</taxon>
        <taxon>Betaproteobacteria</taxon>
        <taxon>Nitrosomonadales</taxon>
        <taxon>Sulfuricellaceae</taxon>
        <taxon>Sulfuriferula</taxon>
    </lineage>
</organism>
<evidence type="ECO:0000313" key="18">
    <source>
        <dbReference type="Proteomes" id="UP000463939"/>
    </source>
</evidence>
<evidence type="ECO:0000256" key="11">
    <source>
        <dbReference type="ARBA" id="ARBA00022840"/>
    </source>
</evidence>
<keyword evidence="10 15" id="KW-0274">FAD</keyword>
<name>A0A809SCR4_9PROT</name>
<evidence type="ECO:0000256" key="4">
    <source>
        <dbReference type="ARBA" id="ARBA00022630"/>
    </source>
</evidence>
<evidence type="ECO:0000256" key="10">
    <source>
        <dbReference type="ARBA" id="ARBA00022827"/>
    </source>
</evidence>
<dbReference type="GO" id="GO:0005524">
    <property type="term" value="F:ATP binding"/>
    <property type="evidence" value="ECO:0007669"/>
    <property type="project" value="UniProtKB-UniRule"/>
</dbReference>
<dbReference type="PANTHER" id="PTHR22749:SF6">
    <property type="entry name" value="RIBOFLAVIN KINASE"/>
    <property type="match status" value="1"/>
</dbReference>
<protein>
    <recommendedName>
        <fullName evidence="15">Riboflavin biosynthesis protein</fullName>
    </recommendedName>
    <domain>
        <recommendedName>
            <fullName evidence="15">Riboflavin kinase</fullName>
            <ecNumber evidence="15">2.7.1.26</ecNumber>
        </recommendedName>
        <alternativeName>
            <fullName evidence="15">Flavokinase</fullName>
        </alternativeName>
    </domain>
    <domain>
        <recommendedName>
            <fullName evidence="15">FMN adenylyltransferase</fullName>
            <ecNumber evidence="15">2.7.7.2</ecNumber>
        </recommendedName>
        <alternativeName>
            <fullName evidence="15">FAD pyrophosphorylase</fullName>
        </alternativeName>
        <alternativeName>
            <fullName evidence="15">FAD synthase</fullName>
        </alternativeName>
    </domain>
</protein>
<dbReference type="EC" id="2.7.1.26" evidence="15"/>
<evidence type="ECO:0000259" key="16">
    <source>
        <dbReference type="SMART" id="SM00904"/>
    </source>
</evidence>
<dbReference type="EMBL" id="AP021881">
    <property type="protein sequence ID" value="BBP00067.1"/>
    <property type="molecule type" value="Genomic_DNA"/>
</dbReference>
<evidence type="ECO:0000256" key="7">
    <source>
        <dbReference type="ARBA" id="ARBA00022695"/>
    </source>
</evidence>
<dbReference type="Gene3D" id="3.40.50.620">
    <property type="entry name" value="HUPs"/>
    <property type="match status" value="1"/>
</dbReference>
<dbReference type="KEGG" id="sniv:SFSGTM_07750"/>
<dbReference type="RefSeq" id="WP_162084035.1">
    <property type="nucleotide sequence ID" value="NZ_AP021881.1"/>
</dbReference>
<comment type="pathway">
    <text evidence="2 15">Cofactor biosynthesis; FAD biosynthesis; FAD from FMN: step 1/1.</text>
</comment>